<keyword evidence="3" id="KW-1185">Reference proteome</keyword>
<dbReference type="EMBL" id="BAAAQY010000006">
    <property type="protein sequence ID" value="GAA2236463.1"/>
    <property type="molecule type" value="Genomic_DNA"/>
</dbReference>
<name>A0ABN3DMP4_9MICO</name>
<evidence type="ECO:0000313" key="3">
    <source>
        <dbReference type="Proteomes" id="UP001500929"/>
    </source>
</evidence>
<reference evidence="2 3" key="1">
    <citation type="journal article" date="2019" name="Int. J. Syst. Evol. Microbiol.">
        <title>The Global Catalogue of Microorganisms (GCM) 10K type strain sequencing project: providing services to taxonomists for standard genome sequencing and annotation.</title>
        <authorList>
            <consortium name="The Broad Institute Genomics Platform"/>
            <consortium name="The Broad Institute Genome Sequencing Center for Infectious Disease"/>
            <person name="Wu L."/>
            <person name="Ma J."/>
        </authorList>
    </citation>
    <scope>NUCLEOTIDE SEQUENCE [LARGE SCALE GENOMIC DNA]</scope>
    <source>
        <strain evidence="2 3">JCM 16117</strain>
    </source>
</reference>
<evidence type="ECO:0000313" key="2">
    <source>
        <dbReference type="EMBL" id="GAA2236463.1"/>
    </source>
</evidence>
<accession>A0ABN3DMP4</accession>
<feature type="compositionally biased region" description="Basic and acidic residues" evidence="1">
    <location>
        <begin position="55"/>
        <end position="64"/>
    </location>
</feature>
<gene>
    <name evidence="2" type="ORF">GCM10009851_21800</name>
</gene>
<protein>
    <submittedName>
        <fullName evidence="2">Uncharacterized protein</fullName>
    </submittedName>
</protein>
<feature type="region of interest" description="Disordered" evidence="1">
    <location>
        <begin position="31"/>
        <end position="64"/>
    </location>
</feature>
<dbReference type="Proteomes" id="UP001500929">
    <property type="component" value="Unassembled WGS sequence"/>
</dbReference>
<proteinExistence type="predicted"/>
<organism evidence="2 3">
    <name type="scientific">Herbiconiux moechotypicola</name>
    <dbReference type="NCBI Taxonomy" id="637393"/>
    <lineage>
        <taxon>Bacteria</taxon>
        <taxon>Bacillati</taxon>
        <taxon>Actinomycetota</taxon>
        <taxon>Actinomycetes</taxon>
        <taxon>Micrococcales</taxon>
        <taxon>Microbacteriaceae</taxon>
        <taxon>Herbiconiux</taxon>
    </lineage>
</organism>
<feature type="compositionally biased region" description="Low complexity" evidence="1">
    <location>
        <begin position="34"/>
        <end position="46"/>
    </location>
</feature>
<evidence type="ECO:0000256" key="1">
    <source>
        <dbReference type="SAM" id="MobiDB-lite"/>
    </source>
</evidence>
<sequence length="64" mass="6735">MATLLLILDMVRRVRRVNLRAQVRAELAEEVAAKEAAGQGQDAEAGTSTGAASDSGERPASPRD</sequence>
<comment type="caution">
    <text evidence="2">The sequence shown here is derived from an EMBL/GenBank/DDBJ whole genome shotgun (WGS) entry which is preliminary data.</text>
</comment>